<dbReference type="RefSeq" id="WP_074985365.1">
    <property type="nucleotide sequence ID" value="NZ_CADFGN010000001.1"/>
</dbReference>
<dbReference type="PROSITE" id="PS50404">
    <property type="entry name" value="GST_NTER"/>
    <property type="match status" value="1"/>
</dbReference>
<dbReference type="SFLD" id="SFLDS00019">
    <property type="entry name" value="Glutathione_Transferase_(cytos"/>
    <property type="match status" value="1"/>
</dbReference>
<feature type="domain" description="GST N-terminal" evidence="1">
    <location>
        <begin position="1"/>
        <end position="81"/>
    </location>
</feature>
<dbReference type="SUPFAM" id="SSF52833">
    <property type="entry name" value="Thioredoxin-like"/>
    <property type="match status" value="1"/>
</dbReference>
<dbReference type="CDD" id="cd00570">
    <property type="entry name" value="GST_N_family"/>
    <property type="match status" value="1"/>
</dbReference>
<dbReference type="InterPro" id="IPR036282">
    <property type="entry name" value="Glutathione-S-Trfase_C_sf"/>
</dbReference>
<evidence type="ECO:0000259" key="2">
    <source>
        <dbReference type="PROSITE" id="PS50405"/>
    </source>
</evidence>
<dbReference type="PROSITE" id="PS50405">
    <property type="entry name" value="GST_CTER"/>
    <property type="match status" value="1"/>
</dbReference>
<dbReference type="InterPro" id="IPR040079">
    <property type="entry name" value="Glutathione_S-Trfase"/>
</dbReference>
<dbReference type="AlphaFoldDB" id="A0AAQ1JVZ8"/>
<reference evidence="3 4" key="1">
    <citation type="submission" date="2016-10" db="EMBL/GenBank/DDBJ databases">
        <authorList>
            <person name="Varghese N."/>
            <person name="Submissions S."/>
        </authorList>
    </citation>
    <scope>NUCLEOTIDE SEQUENCE [LARGE SCALE GENOMIC DNA]</scope>
    <source>
        <strain evidence="3 4">LMG 22274</strain>
    </source>
</reference>
<dbReference type="Gene3D" id="1.20.1050.10">
    <property type="match status" value="1"/>
</dbReference>
<dbReference type="Pfam" id="PF13417">
    <property type="entry name" value="GST_N_3"/>
    <property type="match status" value="1"/>
</dbReference>
<dbReference type="SUPFAM" id="SSF47616">
    <property type="entry name" value="GST C-terminal domain-like"/>
    <property type="match status" value="1"/>
</dbReference>
<dbReference type="Pfam" id="PF00043">
    <property type="entry name" value="GST_C"/>
    <property type="match status" value="1"/>
</dbReference>
<comment type="caution">
    <text evidence="3">The sequence shown here is derived from an EMBL/GenBank/DDBJ whole genome shotgun (WGS) entry which is preliminary data.</text>
</comment>
<dbReference type="InterPro" id="IPR036249">
    <property type="entry name" value="Thioredoxin-like_sf"/>
</dbReference>
<dbReference type="SFLD" id="SFLDG00358">
    <property type="entry name" value="Main_(cytGST)"/>
    <property type="match status" value="1"/>
</dbReference>
<dbReference type="Gene3D" id="3.40.30.10">
    <property type="entry name" value="Glutaredoxin"/>
    <property type="match status" value="1"/>
</dbReference>
<feature type="domain" description="GST C-terminal" evidence="2">
    <location>
        <begin position="86"/>
        <end position="210"/>
    </location>
</feature>
<dbReference type="PANTHER" id="PTHR44051:SF9">
    <property type="entry name" value="GLUTATHIONE S-TRANSFERASE 1"/>
    <property type="match status" value="1"/>
</dbReference>
<protein>
    <submittedName>
        <fullName evidence="3">Glutathione S-transferase</fullName>
    </submittedName>
</protein>
<proteinExistence type="predicted"/>
<evidence type="ECO:0000313" key="4">
    <source>
        <dbReference type="Proteomes" id="UP000183529"/>
    </source>
</evidence>
<dbReference type="Proteomes" id="UP000183529">
    <property type="component" value="Unassembled WGS sequence"/>
</dbReference>
<name>A0AAQ1JVZ8_9BURK</name>
<dbReference type="PANTHER" id="PTHR44051">
    <property type="entry name" value="GLUTATHIONE S-TRANSFERASE-RELATED"/>
    <property type="match status" value="1"/>
</dbReference>
<evidence type="ECO:0000313" key="3">
    <source>
        <dbReference type="EMBL" id="SEK02381.1"/>
    </source>
</evidence>
<evidence type="ECO:0000259" key="1">
    <source>
        <dbReference type="PROSITE" id="PS50404"/>
    </source>
</evidence>
<organism evidence="3 4">
    <name type="scientific">Paraburkholderia tropica</name>
    <dbReference type="NCBI Taxonomy" id="92647"/>
    <lineage>
        <taxon>Bacteria</taxon>
        <taxon>Pseudomonadati</taxon>
        <taxon>Pseudomonadota</taxon>
        <taxon>Betaproteobacteria</taxon>
        <taxon>Burkholderiales</taxon>
        <taxon>Burkholderiaceae</taxon>
        <taxon>Paraburkholderia</taxon>
    </lineage>
</organism>
<dbReference type="InterPro" id="IPR010987">
    <property type="entry name" value="Glutathione-S-Trfase_C-like"/>
</dbReference>
<dbReference type="InterPro" id="IPR004046">
    <property type="entry name" value="GST_C"/>
</dbReference>
<dbReference type="InterPro" id="IPR004045">
    <property type="entry name" value="Glutathione_S-Trfase_N"/>
</dbReference>
<sequence>MSLALYGHPFSSYTQKVLVALYENDTPFAFRTIGPETPQHTQAWLTLWPLRKFPVLVDGERSVAETSIIIEYLQLAHGGAQRFLPSEPMAALDVRFLDRFFDLHVMTPVQCAVEGALTGDAARREAAHAYAAGKLDLAYAWLDDRLADRTWAAGEDFTLADCAAAPSLFYADWTHRIPERFSALRAYRARLLARPSFARAVEEARPYRHLLPLGAPDRD</sequence>
<dbReference type="EMBL" id="FNZM01000013">
    <property type="protein sequence ID" value="SEK02381.1"/>
    <property type="molecule type" value="Genomic_DNA"/>
</dbReference>
<accession>A0AAQ1JVZ8</accession>
<gene>
    <name evidence="3" type="ORF">SAMN05216550_113165</name>
</gene>